<dbReference type="Proteomes" id="UP000189703">
    <property type="component" value="Unplaced"/>
</dbReference>
<dbReference type="RefSeq" id="XP_010243194.1">
    <property type="nucleotide sequence ID" value="XM_010244892.1"/>
</dbReference>
<keyword evidence="2" id="KW-1185">Reference proteome</keyword>
<dbReference type="AlphaFoldDB" id="A0A1U7YYK3"/>
<accession>A0A1U7YYK3</accession>
<evidence type="ECO:0000256" key="1">
    <source>
        <dbReference type="SAM" id="MobiDB-lite"/>
    </source>
</evidence>
<gene>
    <name evidence="3" type="primary">LOC104587334</name>
</gene>
<sequence>MEHQESDHEENYGGEAASSSDASCGSTMQDQNEYDMDCEIEIDDESQPFAPSVKIRRIDNTLLISTIVLKDVALSSSLFSILEEEKLDIVFENQYRTEHTVAHTVQVKVQPDYDINELEMKLCRWAGKPV</sequence>
<dbReference type="KEGG" id="nnu:104587334"/>
<feature type="compositionally biased region" description="Polar residues" evidence="1">
    <location>
        <begin position="17"/>
        <end position="30"/>
    </location>
</feature>
<protein>
    <submittedName>
        <fullName evidence="3">Uncharacterized protein LOC104587334</fullName>
    </submittedName>
</protein>
<dbReference type="OrthoDB" id="1918961at2759"/>
<organism evidence="2 3">
    <name type="scientific">Nelumbo nucifera</name>
    <name type="common">Sacred lotus</name>
    <dbReference type="NCBI Taxonomy" id="4432"/>
    <lineage>
        <taxon>Eukaryota</taxon>
        <taxon>Viridiplantae</taxon>
        <taxon>Streptophyta</taxon>
        <taxon>Embryophyta</taxon>
        <taxon>Tracheophyta</taxon>
        <taxon>Spermatophyta</taxon>
        <taxon>Magnoliopsida</taxon>
        <taxon>Proteales</taxon>
        <taxon>Nelumbonaceae</taxon>
        <taxon>Nelumbo</taxon>
    </lineage>
</organism>
<dbReference type="GeneID" id="104587334"/>
<proteinExistence type="predicted"/>
<reference evidence="3" key="1">
    <citation type="submission" date="2025-08" db="UniProtKB">
        <authorList>
            <consortium name="RefSeq"/>
        </authorList>
    </citation>
    <scope>IDENTIFICATION</scope>
</reference>
<feature type="compositionally biased region" description="Basic and acidic residues" evidence="1">
    <location>
        <begin position="1"/>
        <end position="11"/>
    </location>
</feature>
<name>A0A1U7YYK3_NELNU</name>
<evidence type="ECO:0000313" key="2">
    <source>
        <dbReference type="Proteomes" id="UP000189703"/>
    </source>
</evidence>
<feature type="region of interest" description="Disordered" evidence="1">
    <location>
        <begin position="1"/>
        <end position="30"/>
    </location>
</feature>
<evidence type="ECO:0000313" key="3">
    <source>
        <dbReference type="RefSeq" id="XP_010243194.1"/>
    </source>
</evidence>